<dbReference type="AlphaFoldDB" id="A0A318F1H8"/>
<proteinExistence type="inferred from homology"/>
<comment type="caution">
    <text evidence="6">The sequence shown here is derived from an EMBL/GenBank/DDBJ whole genome shotgun (WGS) entry which is preliminary data.</text>
</comment>
<dbReference type="RefSeq" id="WP_207657775.1">
    <property type="nucleotide sequence ID" value="NZ_QICS01000001.1"/>
</dbReference>
<organism evidence="6 7">
    <name type="scientific">Lachnotalea glycerini</name>
    <dbReference type="NCBI Taxonomy" id="1763509"/>
    <lineage>
        <taxon>Bacteria</taxon>
        <taxon>Bacillati</taxon>
        <taxon>Bacillota</taxon>
        <taxon>Clostridia</taxon>
        <taxon>Lachnospirales</taxon>
        <taxon>Lachnospiraceae</taxon>
        <taxon>Lachnotalea</taxon>
    </lineage>
</organism>
<dbReference type="InterPro" id="IPR023296">
    <property type="entry name" value="Glyco_hydro_beta-prop_sf"/>
</dbReference>
<evidence type="ECO:0000256" key="1">
    <source>
        <dbReference type="ARBA" id="ARBA00009865"/>
    </source>
</evidence>
<dbReference type="GO" id="GO:0005975">
    <property type="term" value="P:carbohydrate metabolic process"/>
    <property type="evidence" value="ECO:0007669"/>
    <property type="project" value="InterPro"/>
</dbReference>
<comment type="similarity">
    <text evidence="1 4">Belongs to the glycosyl hydrolase 43 family.</text>
</comment>
<evidence type="ECO:0000256" key="4">
    <source>
        <dbReference type="RuleBase" id="RU361187"/>
    </source>
</evidence>
<dbReference type="PANTHER" id="PTHR22925">
    <property type="entry name" value="GLYCOSYL HYDROLASE 43 FAMILY MEMBER"/>
    <property type="match status" value="1"/>
</dbReference>
<dbReference type="Gene3D" id="2.115.10.20">
    <property type="entry name" value="Glycosyl hydrolase domain, family 43"/>
    <property type="match status" value="1"/>
</dbReference>
<keyword evidence="3 4" id="KW-0326">Glycosidase</keyword>
<evidence type="ECO:0000256" key="3">
    <source>
        <dbReference type="ARBA" id="ARBA00023295"/>
    </source>
</evidence>
<dbReference type="Pfam" id="PF04616">
    <property type="entry name" value="Glyco_hydro_43"/>
    <property type="match status" value="1"/>
</dbReference>
<dbReference type="PROSITE" id="PS50022">
    <property type="entry name" value="FA58C_3"/>
    <property type="match status" value="1"/>
</dbReference>
<dbReference type="InterPro" id="IPR006710">
    <property type="entry name" value="Glyco_hydro_43"/>
</dbReference>
<accession>A0A318F1H8</accession>
<feature type="domain" description="F5/8 type C" evidence="5">
    <location>
        <begin position="363"/>
        <end position="477"/>
    </location>
</feature>
<dbReference type="EMBL" id="QICS01000001">
    <property type="protein sequence ID" value="PXV95718.1"/>
    <property type="molecule type" value="Genomic_DNA"/>
</dbReference>
<dbReference type="InterPro" id="IPR000421">
    <property type="entry name" value="FA58C"/>
</dbReference>
<dbReference type="Proteomes" id="UP000247523">
    <property type="component" value="Unassembled WGS sequence"/>
</dbReference>
<keyword evidence="2 4" id="KW-0378">Hydrolase</keyword>
<gene>
    <name evidence="6" type="ORF">C8E03_101348</name>
</gene>
<evidence type="ECO:0000313" key="7">
    <source>
        <dbReference type="Proteomes" id="UP000247523"/>
    </source>
</evidence>
<dbReference type="GO" id="GO:0004553">
    <property type="term" value="F:hydrolase activity, hydrolyzing O-glycosyl compounds"/>
    <property type="evidence" value="ECO:0007669"/>
    <property type="project" value="InterPro"/>
</dbReference>
<reference evidence="6 7" key="1">
    <citation type="submission" date="2018-05" db="EMBL/GenBank/DDBJ databases">
        <title>Genomic Encyclopedia of Type Strains, Phase IV (KMG-IV): sequencing the most valuable type-strain genomes for metagenomic binning, comparative biology and taxonomic classification.</title>
        <authorList>
            <person name="Goeker M."/>
        </authorList>
    </citation>
    <scope>NUCLEOTIDE SEQUENCE [LARGE SCALE GENOMIC DNA]</scope>
    <source>
        <strain evidence="6 7">DSM 28816</strain>
    </source>
</reference>
<dbReference type="PANTHER" id="PTHR22925:SF3">
    <property type="entry name" value="GLYCOSYL HYDROLASE FAMILY PROTEIN 43"/>
    <property type="match status" value="1"/>
</dbReference>
<evidence type="ECO:0000256" key="2">
    <source>
        <dbReference type="ARBA" id="ARBA00022801"/>
    </source>
</evidence>
<name>A0A318F1H8_9FIRM</name>
<sequence>MLQNIVKYLFCLSVFFVLIFIGQAQHLQAESKNDETTLVNGELWYDSDGNDIQGHGGNILSYNGRYYWVGEYKQSANFSGIALYSSNDLMNWKFEHMILTPETPKGDTTIGFCTIERPKLIYNGSDFILWAHWENGNDYTESKLLVAKCDIINGNYEFVKLFNPQTTQKGENGEFLYSTNRSLDFTIYNDAVDNGNGTIKNQAYLISACGHDMCVYKLTEDCMDVVPKESYKFWKGAGREAPSMVKVNDYYILLTSGQSGWYPNQSMYGYTKDISNPDEWTLANALITIGNNSTYYSQPTNIAVVEDKTGNKQCIYMGDRWDKENLGESTYVWLPMDIIIDENSDKKVQISMDYLNQWSFQTSTGTFIKPKESLISENKQVTVSIAGTQKHPASQAVDGIIDTDTTWGNSNYYELSQARVPFTIEIDLEEVSPLTRMDLSTRLCNGSETYYQYIVEGSVDGISWSTILDENANKVVGFRSHKLKGDYRYVKLTVHAIKNIHNENMAVWAAGIVEWQIYASKAF</sequence>
<dbReference type="CDD" id="cd18822">
    <property type="entry name" value="GH43_CtGH43-like"/>
    <property type="match status" value="1"/>
</dbReference>
<evidence type="ECO:0000313" key="6">
    <source>
        <dbReference type="EMBL" id="PXV95718.1"/>
    </source>
</evidence>
<dbReference type="SUPFAM" id="SSF75005">
    <property type="entry name" value="Arabinanase/levansucrase/invertase"/>
    <property type="match status" value="1"/>
</dbReference>
<protein>
    <submittedName>
        <fullName evidence="6">F5/8 type C domain-containing protein</fullName>
    </submittedName>
</protein>
<dbReference type="Gene3D" id="2.60.120.260">
    <property type="entry name" value="Galactose-binding domain-like"/>
    <property type="match status" value="1"/>
</dbReference>
<evidence type="ECO:0000259" key="5">
    <source>
        <dbReference type="PROSITE" id="PS50022"/>
    </source>
</evidence>
<dbReference type="InterPro" id="IPR008979">
    <property type="entry name" value="Galactose-bd-like_sf"/>
</dbReference>
<dbReference type="Pfam" id="PF00754">
    <property type="entry name" value="F5_F8_type_C"/>
    <property type="match status" value="1"/>
</dbReference>
<dbReference type="SUPFAM" id="SSF49785">
    <property type="entry name" value="Galactose-binding domain-like"/>
    <property type="match status" value="1"/>
</dbReference>